<dbReference type="InterPro" id="IPR002725">
    <property type="entry name" value="YgjP-like_metallopeptidase"/>
</dbReference>
<sequence>MPVRVVPSSRRRRTVSARMVDGVLEVRVPAWMPATERQRWAERLRLRVERQRRRAKPGDRELQERARELNRRYFGARLSWTSIAFAEQHRRWGSCSPDSGLIRLSSRLAEVPGWVRDYVLVHELAHLLEANHGPRFWEMVSAYPFYERARGYLIALDHATGGSGEPASDID</sequence>
<reference evidence="2 3" key="1">
    <citation type="submission" date="2020-10" db="EMBL/GenBank/DDBJ databases">
        <title>Ca. Dormibacterota MAGs.</title>
        <authorList>
            <person name="Montgomery K."/>
        </authorList>
    </citation>
    <scope>NUCLEOTIDE SEQUENCE [LARGE SCALE GENOMIC DNA]</scope>
    <source>
        <strain evidence="2">SC8811_S16_3</strain>
    </source>
</reference>
<proteinExistence type="predicted"/>
<dbReference type="Pfam" id="PF01863">
    <property type="entry name" value="YgjP-like"/>
    <property type="match status" value="1"/>
</dbReference>
<protein>
    <submittedName>
        <fullName evidence="2">M48 family metallopeptidase</fullName>
    </submittedName>
</protein>
<evidence type="ECO:0000313" key="2">
    <source>
        <dbReference type="EMBL" id="MBJ7603449.1"/>
    </source>
</evidence>
<dbReference type="Proteomes" id="UP000620075">
    <property type="component" value="Unassembled WGS sequence"/>
</dbReference>
<organism evidence="2 3">
    <name type="scientific">Candidatus Dormiibacter inghamiae</name>
    <dbReference type="NCBI Taxonomy" id="3127013"/>
    <lineage>
        <taxon>Bacteria</taxon>
        <taxon>Bacillati</taxon>
        <taxon>Candidatus Dormiibacterota</taxon>
        <taxon>Candidatus Dormibacteria</taxon>
        <taxon>Candidatus Dormibacterales</taxon>
        <taxon>Candidatus Dormibacteraceae</taxon>
        <taxon>Candidatus Dormiibacter</taxon>
    </lineage>
</organism>
<feature type="domain" description="YgjP-like metallopeptidase" evidence="1">
    <location>
        <begin position="76"/>
        <end position="149"/>
    </location>
</feature>
<accession>A0A934KDG3</accession>
<dbReference type="InterPro" id="IPR053136">
    <property type="entry name" value="UTP_pyrophosphatase-like"/>
</dbReference>
<evidence type="ECO:0000313" key="3">
    <source>
        <dbReference type="Proteomes" id="UP000620075"/>
    </source>
</evidence>
<dbReference type="PANTHER" id="PTHR30399">
    <property type="entry name" value="UNCHARACTERIZED PROTEIN YGJP"/>
    <property type="match status" value="1"/>
</dbReference>
<name>A0A934KDG3_9BACT</name>
<gene>
    <name evidence="2" type="ORF">JF888_09720</name>
</gene>
<dbReference type="PANTHER" id="PTHR30399:SF1">
    <property type="entry name" value="UTP PYROPHOSPHATASE"/>
    <property type="match status" value="1"/>
</dbReference>
<dbReference type="EMBL" id="JAEKNQ010000036">
    <property type="protein sequence ID" value="MBJ7603449.1"/>
    <property type="molecule type" value="Genomic_DNA"/>
</dbReference>
<dbReference type="AlphaFoldDB" id="A0A934KDG3"/>
<comment type="caution">
    <text evidence="2">The sequence shown here is derived from an EMBL/GenBank/DDBJ whole genome shotgun (WGS) entry which is preliminary data.</text>
</comment>
<evidence type="ECO:0000259" key="1">
    <source>
        <dbReference type="Pfam" id="PF01863"/>
    </source>
</evidence>
<dbReference type="Gene3D" id="3.30.2010.10">
    <property type="entry name" value="Metalloproteases ('zincins'), catalytic domain"/>
    <property type="match status" value="1"/>
</dbReference>
<dbReference type="CDD" id="cd07344">
    <property type="entry name" value="M48_yhfN_like"/>
    <property type="match status" value="1"/>
</dbReference>